<evidence type="ECO:0000313" key="8">
    <source>
        <dbReference type="EMBL" id="ARU15457.1"/>
    </source>
</evidence>
<name>A0A1Z1F9T9_9SPHN</name>
<keyword evidence="6" id="KW-0464">Manganese</keyword>
<dbReference type="Gene3D" id="3.90.79.10">
    <property type="entry name" value="Nucleoside Triphosphate Pyrophosphohydrolase"/>
    <property type="match status" value="1"/>
</dbReference>
<dbReference type="RefSeq" id="WP_066843059.1">
    <property type="nucleotide sequence ID" value="NZ_CP019602.1"/>
</dbReference>
<reference evidence="8 9" key="1">
    <citation type="submission" date="2017-01" db="EMBL/GenBank/DDBJ databases">
        <title>Complete genome sequence of esterase-producing bacterium Croceicoccus marinus E4A9.</title>
        <authorList>
            <person name="Wu Y.-H."/>
            <person name="Cheng H."/>
            <person name="Xu L."/>
            <person name="Huo Y.-Y."/>
            <person name="Wang C.-S."/>
            <person name="Xu X.-W."/>
        </authorList>
    </citation>
    <scope>NUCLEOTIDE SEQUENCE [LARGE SCALE GENOMIC DNA]</scope>
    <source>
        <strain evidence="8 9">E4A9</strain>
    </source>
</reference>
<sequence length="260" mass="27640">MELDDRPDLAQRLKDAIPAATLIAMRPSASGGPDEILVVERSSRLAFAGGMIAFPGGRVEAADGVLAQRLAPGLPPAEASARVAALRETFEETGLLCGLRGDADFSELARARAELLAGAEFAALLADRGWALDPAALMPFARWCPPAEIVLARRFDARFYLVQAPAGAPVSPDRTENAASFWASAGALIEDAEGGRLKILGPTRATLMRLAMGRGFADARASALEFPVREILPVVRSEGDERWAGVPPGHGYPDVDFRLR</sequence>
<dbReference type="InterPro" id="IPR000086">
    <property type="entry name" value="NUDIX_hydrolase_dom"/>
</dbReference>
<evidence type="ECO:0000259" key="7">
    <source>
        <dbReference type="PROSITE" id="PS51462"/>
    </source>
</evidence>
<evidence type="ECO:0000256" key="5">
    <source>
        <dbReference type="ARBA" id="ARBA00022842"/>
    </source>
</evidence>
<dbReference type="Pfam" id="PF00293">
    <property type="entry name" value="NUDIX"/>
    <property type="match status" value="1"/>
</dbReference>
<comment type="cofactor">
    <cofactor evidence="1">
        <name>Mn(2+)</name>
        <dbReference type="ChEBI" id="CHEBI:29035"/>
    </cofactor>
</comment>
<proteinExistence type="predicted"/>
<dbReference type="PROSITE" id="PS51462">
    <property type="entry name" value="NUDIX"/>
    <property type="match status" value="1"/>
</dbReference>
<keyword evidence="3" id="KW-0479">Metal-binding</keyword>
<evidence type="ECO:0000256" key="6">
    <source>
        <dbReference type="ARBA" id="ARBA00023211"/>
    </source>
</evidence>
<evidence type="ECO:0000256" key="3">
    <source>
        <dbReference type="ARBA" id="ARBA00022723"/>
    </source>
</evidence>
<feature type="domain" description="Nudix hydrolase" evidence="7">
    <location>
        <begin position="15"/>
        <end position="165"/>
    </location>
</feature>
<evidence type="ECO:0000313" key="9">
    <source>
        <dbReference type="Proteomes" id="UP000195807"/>
    </source>
</evidence>
<dbReference type="PANTHER" id="PTHR12318:SF0">
    <property type="entry name" value="ACYL-COENZYME A DIPHOSPHATASE NUDT19"/>
    <property type="match status" value="1"/>
</dbReference>
<comment type="cofactor">
    <cofactor evidence="2">
        <name>Mg(2+)</name>
        <dbReference type="ChEBI" id="CHEBI:18420"/>
    </cofactor>
</comment>
<dbReference type="GO" id="GO:0046872">
    <property type="term" value="F:metal ion binding"/>
    <property type="evidence" value="ECO:0007669"/>
    <property type="project" value="UniProtKB-KW"/>
</dbReference>
<dbReference type="PANTHER" id="PTHR12318">
    <property type="entry name" value="TESTOSTERONE-REGULATED PROTEIN RP2"/>
    <property type="match status" value="1"/>
</dbReference>
<gene>
    <name evidence="8" type="ORF">A9D14_03820</name>
</gene>
<evidence type="ECO:0000256" key="4">
    <source>
        <dbReference type="ARBA" id="ARBA00022801"/>
    </source>
</evidence>
<dbReference type="STRING" id="450378.GCA_001661675_00765"/>
<dbReference type="Proteomes" id="UP000195807">
    <property type="component" value="Chromosome"/>
</dbReference>
<keyword evidence="5" id="KW-0460">Magnesium</keyword>
<dbReference type="EMBL" id="CP019602">
    <property type="protein sequence ID" value="ARU15457.1"/>
    <property type="molecule type" value="Genomic_DNA"/>
</dbReference>
<dbReference type="OrthoDB" id="7183442at2"/>
<organism evidence="8 9">
    <name type="scientific">Croceicoccus marinus</name>
    <dbReference type="NCBI Taxonomy" id="450378"/>
    <lineage>
        <taxon>Bacteria</taxon>
        <taxon>Pseudomonadati</taxon>
        <taxon>Pseudomonadota</taxon>
        <taxon>Alphaproteobacteria</taxon>
        <taxon>Sphingomonadales</taxon>
        <taxon>Erythrobacteraceae</taxon>
        <taxon>Croceicoccus</taxon>
    </lineage>
</organism>
<dbReference type="GO" id="GO:0016818">
    <property type="term" value="F:hydrolase activity, acting on acid anhydrides, in phosphorus-containing anhydrides"/>
    <property type="evidence" value="ECO:0007669"/>
    <property type="project" value="InterPro"/>
</dbReference>
<accession>A0A1Z1F9T9</accession>
<keyword evidence="9" id="KW-1185">Reference proteome</keyword>
<dbReference type="SUPFAM" id="SSF55811">
    <property type="entry name" value="Nudix"/>
    <property type="match status" value="1"/>
</dbReference>
<dbReference type="AlphaFoldDB" id="A0A1Z1F9T9"/>
<dbReference type="InterPro" id="IPR039121">
    <property type="entry name" value="NUDT19"/>
</dbReference>
<evidence type="ECO:0000256" key="1">
    <source>
        <dbReference type="ARBA" id="ARBA00001936"/>
    </source>
</evidence>
<dbReference type="KEGG" id="cman:A9D14_03820"/>
<evidence type="ECO:0000256" key="2">
    <source>
        <dbReference type="ARBA" id="ARBA00001946"/>
    </source>
</evidence>
<dbReference type="CDD" id="cd18870">
    <property type="entry name" value="NUDIX_AcylCoAdiphos_Nudt19"/>
    <property type="match status" value="1"/>
</dbReference>
<keyword evidence="4" id="KW-0378">Hydrolase</keyword>
<protein>
    <recommendedName>
        <fullName evidence="7">Nudix hydrolase domain-containing protein</fullName>
    </recommendedName>
</protein>
<dbReference type="InterPro" id="IPR015797">
    <property type="entry name" value="NUDIX_hydrolase-like_dom_sf"/>
</dbReference>